<evidence type="ECO:0000256" key="1">
    <source>
        <dbReference type="SAM" id="Phobius"/>
    </source>
</evidence>
<organism evidence="2 3">
    <name type="scientific">Armillaria solidipes</name>
    <dbReference type="NCBI Taxonomy" id="1076256"/>
    <lineage>
        <taxon>Eukaryota</taxon>
        <taxon>Fungi</taxon>
        <taxon>Dikarya</taxon>
        <taxon>Basidiomycota</taxon>
        <taxon>Agaricomycotina</taxon>
        <taxon>Agaricomycetes</taxon>
        <taxon>Agaricomycetidae</taxon>
        <taxon>Agaricales</taxon>
        <taxon>Marasmiineae</taxon>
        <taxon>Physalacriaceae</taxon>
        <taxon>Armillaria</taxon>
    </lineage>
</organism>
<accession>A0A2H3BIT7</accession>
<feature type="transmembrane region" description="Helical" evidence="1">
    <location>
        <begin position="74"/>
        <end position="95"/>
    </location>
</feature>
<dbReference type="Proteomes" id="UP000218334">
    <property type="component" value="Unassembled WGS sequence"/>
</dbReference>
<name>A0A2H3BIT7_9AGAR</name>
<evidence type="ECO:0000313" key="3">
    <source>
        <dbReference type="Proteomes" id="UP000218334"/>
    </source>
</evidence>
<dbReference type="EMBL" id="KZ293425">
    <property type="protein sequence ID" value="PBK70811.1"/>
    <property type="molecule type" value="Genomic_DNA"/>
</dbReference>
<keyword evidence="3" id="KW-1185">Reference proteome</keyword>
<dbReference type="AlphaFoldDB" id="A0A2H3BIT7"/>
<gene>
    <name evidence="2" type="ORF">ARMSODRAFT_1017598</name>
</gene>
<sequence length="142" mass="15878">MKSTNEALGRIHGWMDHSAAAQTWRRCFRVQTTGDYGSVPRRMNVSSSEESSLDPAAELAQRIRESVGVVMAMAYNGFGIVCVAVFILFGIIGCIDISQYPSRLPSCPVPRYRHPFLCYGTQYAYCPLKCLTYHRASVPHEP</sequence>
<proteinExistence type="predicted"/>
<keyword evidence="1" id="KW-1133">Transmembrane helix</keyword>
<protein>
    <submittedName>
        <fullName evidence="2">Uncharacterized protein</fullName>
    </submittedName>
</protein>
<keyword evidence="1" id="KW-0812">Transmembrane</keyword>
<reference evidence="3" key="1">
    <citation type="journal article" date="2017" name="Nat. Ecol. Evol.">
        <title>Genome expansion and lineage-specific genetic innovations in the forest pathogenic fungi Armillaria.</title>
        <authorList>
            <person name="Sipos G."/>
            <person name="Prasanna A.N."/>
            <person name="Walter M.C."/>
            <person name="O'Connor E."/>
            <person name="Balint B."/>
            <person name="Krizsan K."/>
            <person name="Kiss B."/>
            <person name="Hess J."/>
            <person name="Varga T."/>
            <person name="Slot J."/>
            <person name="Riley R."/>
            <person name="Boka B."/>
            <person name="Rigling D."/>
            <person name="Barry K."/>
            <person name="Lee J."/>
            <person name="Mihaltcheva S."/>
            <person name="LaButti K."/>
            <person name="Lipzen A."/>
            <person name="Waldron R."/>
            <person name="Moloney N.M."/>
            <person name="Sperisen C."/>
            <person name="Kredics L."/>
            <person name="Vagvoelgyi C."/>
            <person name="Patrignani A."/>
            <person name="Fitzpatrick D."/>
            <person name="Nagy I."/>
            <person name="Doyle S."/>
            <person name="Anderson J.B."/>
            <person name="Grigoriev I.V."/>
            <person name="Gueldener U."/>
            <person name="Muensterkoetter M."/>
            <person name="Nagy L.G."/>
        </authorList>
    </citation>
    <scope>NUCLEOTIDE SEQUENCE [LARGE SCALE GENOMIC DNA]</scope>
    <source>
        <strain evidence="3">28-4</strain>
    </source>
</reference>
<keyword evidence="1" id="KW-0472">Membrane</keyword>
<dbReference type="STRING" id="1076256.A0A2H3BIT7"/>
<evidence type="ECO:0000313" key="2">
    <source>
        <dbReference type="EMBL" id="PBK70811.1"/>
    </source>
</evidence>